<evidence type="ECO:0000259" key="1">
    <source>
        <dbReference type="Pfam" id="PF00535"/>
    </source>
</evidence>
<dbReference type="AlphaFoldDB" id="A0A6G9Y8J1"/>
<dbReference type="SUPFAM" id="SSF53448">
    <property type="entry name" value="Nucleotide-diphospho-sugar transferases"/>
    <property type="match status" value="1"/>
</dbReference>
<accession>A0A6G9Y8J1</accession>
<keyword evidence="2" id="KW-0808">Transferase</keyword>
<dbReference type="GO" id="GO:0016740">
    <property type="term" value="F:transferase activity"/>
    <property type="evidence" value="ECO:0007669"/>
    <property type="project" value="UniProtKB-KW"/>
</dbReference>
<dbReference type="InterPro" id="IPR001173">
    <property type="entry name" value="Glyco_trans_2-like"/>
</dbReference>
<organism evidence="2 3">
    <name type="scientific">Nocardia arthritidis</name>
    <dbReference type="NCBI Taxonomy" id="228602"/>
    <lineage>
        <taxon>Bacteria</taxon>
        <taxon>Bacillati</taxon>
        <taxon>Actinomycetota</taxon>
        <taxon>Actinomycetes</taxon>
        <taxon>Mycobacteriales</taxon>
        <taxon>Nocardiaceae</taxon>
        <taxon>Nocardia</taxon>
    </lineage>
</organism>
<dbReference type="Pfam" id="PF00535">
    <property type="entry name" value="Glycos_transf_2"/>
    <property type="match status" value="1"/>
</dbReference>
<dbReference type="KEGG" id="nah:F5544_07350"/>
<reference evidence="2 3" key="1">
    <citation type="journal article" date="2019" name="ACS Chem. Biol.">
        <title>Identification and Mobilization of a Cryptic Antibiotic Biosynthesis Gene Locus from a Human-Pathogenic Nocardia Isolate.</title>
        <authorList>
            <person name="Herisse M."/>
            <person name="Ishida K."/>
            <person name="Porter J.L."/>
            <person name="Howden B."/>
            <person name="Hertweck C."/>
            <person name="Stinear T.P."/>
            <person name="Pidot S.J."/>
        </authorList>
    </citation>
    <scope>NUCLEOTIDE SEQUENCE [LARGE SCALE GENOMIC DNA]</scope>
    <source>
        <strain evidence="2 3">AUSMDU00012717</strain>
    </source>
</reference>
<proteinExistence type="predicted"/>
<protein>
    <submittedName>
        <fullName evidence="2">Glycosyltransferase</fullName>
    </submittedName>
</protein>
<evidence type="ECO:0000313" key="3">
    <source>
        <dbReference type="Proteomes" id="UP000503540"/>
    </source>
</evidence>
<keyword evidence="3" id="KW-1185">Reference proteome</keyword>
<dbReference type="InterPro" id="IPR029044">
    <property type="entry name" value="Nucleotide-diphossugar_trans"/>
</dbReference>
<dbReference type="Proteomes" id="UP000503540">
    <property type="component" value="Chromosome"/>
</dbReference>
<gene>
    <name evidence="2" type="ORF">F5544_07350</name>
</gene>
<name>A0A6G9Y8J1_9NOCA</name>
<feature type="domain" description="Glycosyltransferase 2-like" evidence="1">
    <location>
        <begin position="22"/>
        <end position="117"/>
    </location>
</feature>
<dbReference type="Gene3D" id="3.90.550.10">
    <property type="entry name" value="Spore Coat Polysaccharide Biosynthesis Protein SpsA, Chain A"/>
    <property type="match status" value="1"/>
</dbReference>
<sequence length="212" mass="23738">MAIDLYSRRNSADGAHVERLISIITPVYNPDPDHLKQACESVLSQELPRGWSLEWVIQEDGDSGVARDILCGIDDRIFFHTGRRGGVALTRNLALANSRGELVKNLDADDILMPGFSFGILRISRHGTTMSRGRRRDCSTCCQTGQLSDSTTIRRMASWFPVSYSIIGARTTIVCRFIRRRYAFGAAWWWLSADGWAYPAPTIPECLLPQAC</sequence>
<dbReference type="EMBL" id="CP046172">
    <property type="protein sequence ID" value="QIS09376.1"/>
    <property type="molecule type" value="Genomic_DNA"/>
</dbReference>
<evidence type="ECO:0000313" key="2">
    <source>
        <dbReference type="EMBL" id="QIS09376.1"/>
    </source>
</evidence>